<comment type="similarity">
    <text evidence="1">Belongs to the glycosyltransferase 2 family.</text>
</comment>
<feature type="domain" description="Glycosyltransferase 2-like" evidence="4">
    <location>
        <begin position="5"/>
        <end position="161"/>
    </location>
</feature>
<protein>
    <submittedName>
        <fullName evidence="5">Glycosyltransferase</fullName>
        <ecNumber evidence="5">2.4.-.-</ecNumber>
    </submittedName>
</protein>
<keyword evidence="6" id="KW-1185">Reference proteome</keyword>
<name>A0ABV0BGI2_9SPHN</name>
<dbReference type="Gene3D" id="3.90.550.10">
    <property type="entry name" value="Spore Coat Polysaccharide Biosynthesis Protein SpsA, Chain A"/>
    <property type="match status" value="1"/>
</dbReference>
<dbReference type="PANTHER" id="PTHR43685:SF5">
    <property type="entry name" value="GLYCOSYLTRANSFERASE EPSE-RELATED"/>
    <property type="match status" value="1"/>
</dbReference>
<reference evidence="5 6" key="1">
    <citation type="submission" date="2024-05" db="EMBL/GenBank/DDBJ databases">
        <title>Sphingomonas sp. HF-S3 16S ribosomal RNA gene Genome sequencing and assembly.</title>
        <authorList>
            <person name="Lee H."/>
        </authorList>
    </citation>
    <scope>NUCLEOTIDE SEQUENCE [LARGE SCALE GENOMIC DNA]</scope>
    <source>
        <strain evidence="5 6">HF-S3</strain>
    </source>
</reference>
<organism evidence="5 6">
    <name type="scientific">Sphingomonas rustica</name>
    <dbReference type="NCBI Taxonomy" id="3103142"/>
    <lineage>
        <taxon>Bacteria</taxon>
        <taxon>Pseudomonadati</taxon>
        <taxon>Pseudomonadota</taxon>
        <taxon>Alphaproteobacteria</taxon>
        <taxon>Sphingomonadales</taxon>
        <taxon>Sphingomonadaceae</taxon>
        <taxon>Sphingomonas</taxon>
    </lineage>
</organism>
<dbReference type="Proteomes" id="UP001427805">
    <property type="component" value="Unassembled WGS sequence"/>
</dbReference>
<evidence type="ECO:0000256" key="2">
    <source>
        <dbReference type="ARBA" id="ARBA00022676"/>
    </source>
</evidence>
<dbReference type="GO" id="GO:0016757">
    <property type="term" value="F:glycosyltransferase activity"/>
    <property type="evidence" value="ECO:0007669"/>
    <property type="project" value="UniProtKB-KW"/>
</dbReference>
<keyword evidence="2 5" id="KW-0328">Glycosyltransferase</keyword>
<evidence type="ECO:0000313" key="5">
    <source>
        <dbReference type="EMBL" id="MEN3749771.1"/>
    </source>
</evidence>
<accession>A0ABV0BGI2</accession>
<dbReference type="Pfam" id="PF00535">
    <property type="entry name" value="Glycos_transf_2"/>
    <property type="match status" value="1"/>
</dbReference>
<dbReference type="InterPro" id="IPR050834">
    <property type="entry name" value="Glycosyltransf_2"/>
</dbReference>
<dbReference type="InterPro" id="IPR001173">
    <property type="entry name" value="Glyco_trans_2-like"/>
</dbReference>
<dbReference type="RefSeq" id="WP_346248822.1">
    <property type="nucleotide sequence ID" value="NZ_JBDIZK010000017.1"/>
</dbReference>
<dbReference type="EMBL" id="JBDIZK010000017">
    <property type="protein sequence ID" value="MEN3749771.1"/>
    <property type="molecule type" value="Genomic_DNA"/>
</dbReference>
<evidence type="ECO:0000313" key="6">
    <source>
        <dbReference type="Proteomes" id="UP001427805"/>
    </source>
</evidence>
<dbReference type="PANTHER" id="PTHR43685">
    <property type="entry name" value="GLYCOSYLTRANSFERASE"/>
    <property type="match status" value="1"/>
</dbReference>
<dbReference type="EC" id="2.4.-.-" evidence="5"/>
<comment type="caution">
    <text evidence="5">The sequence shown here is derived from an EMBL/GenBank/DDBJ whole genome shotgun (WGS) entry which is preliminary data.</text>
</comment>
<evidence type="ECO:0000259" key="4">
    <source>
        <dbReference type="Pfam" id="PF00535"/>
    </source>
</evidence>
<keyword evidence="3 5" id="KW-0808">Transferase</keyword>
<evidence type="ECO:0000256" key="3">
    <source>
        <dbReference type="ARBA" id="ARBA00022679"/>
    </source>
</evidence>
<evidence type="ECO:0000256" key="1">
    <source>
        <dbReference type="ARBA" id="ARBA00006739"/>
    </source>
</evidence>
<dbReference type="SUPFAM" id="SSF53448">
    <property type="entry name" value="Nucleotide-diphospho-sugar transferases"/>
    <property type="match status" value="1"/>
</dbReference>
<gene>
    <name evidence="5" type="ORF">TPR58_21545</name>
</gene>
<sequence>MATVSVIMAAYNGAAFLPETLVSLQAQTMTDWELIAVDDCSTDGTAAMLEGWGDERIRVIRAPANGGPVVARNLAFAAARGRYAAGLDQDDLCLPERFAKQVAFLDAHPETVLVSTAARLLENGRLSPGGWPRQLTPGLIDWLMLVQNPFAWSSVMFRTDAARRLDPFERPEMRYVEDFDFYHRIRALGELAQIDEELLLYRIHDGGASNVFNDTMCANAAKLLSRHAPDIAPLLVAHVMSRRPVPDIATLGRLFAGIARLNEAFAPGRDTETLDRVHREIATLWHRLCRAGVRSGRIALHRAMADRPSGASIEPAALADLVVSQAIGGIRAIRRAVAG</sequence>
<proteinExistence type="inferred from homology"/>
<dbReference type="InterPro" id="IPR029044">
    <property type="entry name" value="Nucleotide-diphossugar_trans"/>
</dbReference>